<dbReference type="GO" id="GO:0050567">
    <property type="term" value="F:glutaminyl-tRNA synthase (glutamine-hydrolyzing) activity"/>
    <property type="evidence" value="ECO:0007669"/>
    <property type="project" value="TreeGrafter"/>
</dbReference>
<dbReference type="Gene3D" id="3.90.1300.10">
    <property type="entry name" value="Amidase signature (AS) domain"/>
    <property type="match status" value="1"/>
</dbReference>
<dbReference type="GO" id="GO:0032543">
    <property type="term" value="P:mitochondrial translation"/>
    <property type="evidence" value="ECO:0007669"/>
    <property type="project" value="TreeGrafter"/>
</dbReference>
<proteinExistence type="predicted"/>
<feature type="domain" description="Amidase" evidence="1">
    <location>
        <begin position="1"/>
        <end position="282"/>
    </location>
</feature>
<dbReference type="InterPro" id="IPR023631">
    <property type="entry name" value="Amidase_dom"/>
</dbReference>
<dbReference type="EMBL" id="HACM01001019">
    <property type="protein sequence ID" value="CRZ01461.1"/>
    <property type="molecule type" value="Transcribed_RNA"/>
</dbReference>
<name>A0A0H5QJH2_9EUKA</name>
<evidence type="ECO:0000313" key="2">
    <source>
        <dbReference type="EMBL" id="CRZ01461.1"/>
    </source>
</evidence>
<dbReference type="PANTHER" id="PTHR11895">
    <property type="entry name" value="TRANSAMIDASE"/>
    <property type="match status" value="1"/>
</dbReference>
<protein>
    <recommendedName>
        <fullName evidence="1">Amidase domain-containing protein</fullName>
    </recommendedName>
</protein>
<dbReference type="PANTHER" id="PTHR11895:SF7">
    <property type="entry name" value="GLUTAMYL-TRNA(GLN) AMIDOTRANSFERASE SUBUNIT A, MITOCHONDRIAL"/>
    <property type="match status" value="1"/>
</dbReference>
<dbReference type="GO" id="GO:0030956">
    <property type="term" value="C:glutamyl-tRNA(Gln) amidotransferase complex"/>
    <property type="evidence" value="ECO:0007669"/>
    <property type="project" value="TreeGrafter"/>
</dbReference>
<dbReference type="Pfam" id="PF01425">
    <property type="entry name" value="Amidase"/>
    <property type="match status" value="1"/>
</dbReference>
<dbReference type="InterPro" id="IPR036928">
    <property type="entry name" value="AS_sf"/>
</dbReference>
<dbReference type="GO" id="GO:0005739">
    <property type="term" value="C:mitochondrion"/>
    <property type="evidence" value="ECO:0007669"/>
    <property type="project" value="TreeGrafter"/>
</dbReference>
<feature type="non-terminal residue" evidence="2">
    <location>
        <position position="1"/>
    </location>
</feature>
<evidence type="ECO:0000259" key="1">
    <source>
        <dbReference type="Pfam" id="PF01425"/>
    </source>
</evidence>
<dbReference type="InterPro" id="IPR000120">
    <property type="entry name" value="Amidase"/>
</dbReference>
<organism evidence="2">
    <name type="scientific">Spongospora subterranea</name>
    <dbReference type="NCBI Taxonomy" id="70186"/>
    <lineage>
        <taxon>Eukaryota</taxon>
        <taxon>Sar</taxon>
        <taxon>Rhizaria</taxon>
        <taxon>Endomyxa</taxon>
        <taxon>Phytomyxea</taxon>
        <taxon>Plasmodiophorida</taxon>
        <taxon>Plasmodiophoridae</taxon>
        <taxon>Spongospora</taxon>
    </lineage>
</organism>
<sequence length="302" mass="32892">PTYGRLSRYGLIAYASSLDCPGIIAGNVTDAARVLEIVDGFDARDCNSVRSQPFFADQGDVKPDLTGVTIGIPNEFHVAELGDEARETWQQGIDWAEELGARVVSVSIPSIPLALPVYYVIAPAEASSNLSRYDGLRYGPCVPLQPDSNYDDVITANRTNGFGPEVRRRILIGTFLLSNAAMSDYFVKAQRIRAQLMKEFRSVFLDGGVDCLLTPTALTDAPTFADIERGNDDHLTTYANDVMTVPASLTGLPAISLPARLSSRSLPLGIQLIGNAFDEQALFRIARVMESRIQFPSLQSML</sequence>
<dbReference type="GO" id="GO:0070681">
    <property type="term" value="P:glutaminyl-tRNAGln biosynthesis via transamidation"/>
    <property type="evidence" value="ECO:0007669"/>
    <property type="project" value="TreeGrafter"/>
</dbReference>
<reference evidence="2" key="1">
    <citation type="submission" date="2015-04" db="EMBL/GenBank/DDBJ databases">
        <title>The genome sequence of the plant pathogenic Rhizarian Plasmodiophora brassicae reveals insights in its biotrophic life cycle and the origin of chitin synthesis.</title>
        <authorList>
            <person name="Schwelm A."/>
            <person name="Fogelqvist J."/>
            <person name="Knaust A."/>
            <person name="Julke S."/>
            <person name="Lilja T."/>
            <person name="Dhandapani V."/>
            <person name="Bonilla-Rosso G."/>
            <person name="Karlsson M."/>
            <person name="Shevchenko A."/>
            <person name="Choi S.R."/>
            <person name="Kim H.G."/>
            <person name="Park J.Y."/>
            <person name="Lim Y.P."/>
            <person name="Ludwig-Muller J."/>
            <person name="Dixelius C."/>
        </authorList>
    </citation>
    <scope>NUCLEOTIDE SEQUENCE</scope>
    <source>
        <tissue evidence="2">Potato root galls</tissue>
    </source>
</reference>
<dbReference type="SUPFAM" id="SSF75304">
    <property type="entry name" value="Amidase signature (AS) enzymes"/>
    <property type="match status" value="1"/>
</dbReference>
<accession>A0A0H5QJH2</accession>
<dbReference type="AlphaFoldDB" id="A0A0H5QJH2"/>